<name>A0A495DKX1_9PROT</name>
<dbReference type="Proteomes" id="UP000273675">
    <property type="component" value="Unassembled WGS sequence"/>
</dbReference>
<comment type="caution">
    <text evidence="1">The sequence shown here is derived from an EMBL/GenBank/DDBJ whole genome shotgun (WGS) entry which is preliminary data.</text>
</comment>
<dbReference type="EMBL" id="RBIM01000002">
    <property type="protein sequence ID" value="RKR03232.1"/>
    <property type="molecule type" value="Genomic_DNA"/>
</dbReference>
<dbReference type="AlphaFoldDB" id="A0A495DKX1"/>
<reference evidence="1 2" key="1">
    <citation type="submission" date="2018-10" db="EMBL/GenBank/DDBJ databases">
        <title>Genomic Encyclopedia of Type Strains, Phase IV (KMG-IV): sequencing the most valuable type-strain genomes for metagenomic binning, comparative biology and taxonomic classification.</title>
        <authorList>
            <person name="Goeker M."/>
        </authorList>
    </citation>
    <scope>NUCLEOTIDE SEQUENCE [LARGE SCALE GENOMIC DNA]</scope>
    <source>
        <strain evidence="1 2">DSM 4734</strain>
    </source>
</reference>
<dbReference type="RefSeq" id="WP_075189450.1">
    <property type="nucleotide sequence ID" value="NZ_RBIM01000002.1"/>
</dbReference>
<dbReference type="OrthoDB" id="7631614at2"/>
<gene>
    <name evidence="1" type="ORF">C7435_1186</name>
</gene>
<sequence>MTELPTRYAPADIVKIAMDCENLDALAAPLEFASTADDPWMVNAGILAIGHAARRFKAYPASLKDTLWARIHDFPQAEQLRPACLAAQEDIRHFKAKPV</sequence>
<protein>
    <submittedName>
        <fullName evidence="1">Uncharacterized protein</fullName>
    </submittedName>
</protein>
<accession>A0A495DKX1</accession>
<evidence type="ECO:0000313" key="1">
    <source>
        <dbReference type="EMBL" id="RKR03232.1"/>
    </source>
</evidence>
<organism evidence="1 2">
    <name type="scientific">Maricaulis maris</name>
    <dbReference type="NCBI Taxonomy" id="74318"/>
    <lineage>
        <taxon>Bacteria</taxon>
        <taxon>Pseudomonadati</taxon>
        <taxon>Pseudomonadota</taxon>
        <taxon>Alphaproteobacteria</taxon>
        <taxon>Maricaulales</taxon>
        <taxon>Maricaulaceae</taxon>
        <taxon>Maricaulis</taxon>
    </lineage>
</organism>
<evidence type="ECO:0000313" key="2">
    <source>
        <dbReference type="Proteomes" id="UP000273675"/>
    </source>
</evidence>
<proteinExistence type="predicted"/>